<sequence length="114" mass="12771">MKTRLILSGVMSLAVILSGCGTDGSSKEKPKNDAEETVVPEAEKGVEHLDIIANDEQIIKTLKESGKIPENATKEDIEKALQDYIKDKNADTLKNEKEKQKYIEELKEKIKNEQ</sequence>
<dbReference type="EMBL" id="LQQY01000010">
    <property type="protein sequence ID" value="KZE50540.1"/>
    <property type="molecule type" value="Genomic_DNA"/>
</dbReference>
<organism evidence="1 2">
    <name type="scientific">Rossellomorea marisflavi</name>
    <dbReference type="NCBI Taxonomy" id="189381"/>
    <lineage>
        <taxon>Bacteria</taxon>
        <taxon>Bacillati</taxon>
        <taxon>Bacillota</taxon>
        <taxon>Bacilli</taxon>
        <taxon>Bacillales</taxon>
        <taxon>Bacillaceae</taxon>
        <taxon>Rossellomorea</taxon>
    </lineage>
</organism>
<dbReference type="Proteomes" id="UP000076510">
    <property type="component" value="Unassembled WGS sequence"/>
</dbReference>
<accession>A0A0J5SVQ1</accession>
<name>A0A0J5SVQ1_9BACI</name>
<evidence type="ECO:0000313" key="1">
    <source>
        <dbReference type="EMBL" id="KZE50540.1"/>
    </source>
</evidence>
<dbReference type="RefSeq" id="WP_048004790.1">
    <property type="nucleotide sequence ID" value="NZ_CP047095.1"/>
</dbReference>
<protein>
    <submittedName>
        <fullName evidence="1">Uncharacterized protein</fullName>
    </submittedName>
</protein>
<dbReference type="PATRIC" id="fig|189381.10.peg.2253"/>
<dbReference type="AlphaFoldDB" id="A0A0J5SVQ1"/>
<reference evidence="2" key="1">
    <citation type="submission" date="2016-01" db="EMBL/GenBank/DDBJ databases">
        <title>Whole genome sequencing of Bhargavaea cecembensis T14.</title>
        <authorList>
            <person name="Hong K.W."/>
        </authorList>
    </citation>
    <scope>NUCLEOTIDE SEQUENCE [LARGE SCALE GENOMIC DNA]</scope>
    <source>
        <strain evidence="2">M19</strain>
    </source>
</reference>
<gene>
    <name evidence="1" type="ORF">AV649_17650</name>
</gene>
<comment type="caution">
    <text evidence="1">The sequence shown here is derived from an EMBL/GenBank/DDBJ whole genome shotgun (WGS) entry which is preliminary data.</text>
</comment>
<evidence type="ECO:0000313" key="2">
    <source>
        <dbReference type="Proteomes" id="UP000076510"/>
    </source>
</evidence>
<dbReference type="OrthoDB" id="2968840at2"/>
<proteinExistence type="predicted"/>
<dbReference type="PROSITE" id="PS51257">
    <property type="entry name" value="PROKAR_LIPOPROTEIN"/>
    <property type="match status" value="1"/>
</dbReference>